<protein>
    <submittedName>
        <fullName evidence="7">Exodeoxyribonuclease III</fullName>
    </submittedName>
</protein>
<dbReference type="PROSITE" id="PS51435">
    <property type="entry name" value="AP_NUCLEASE_F1_4"/>
    <property type="match status" value="1"/>
</dbReference>
<dbReference type="Gene3D" id="3.60.10.10">
    <property type="entry name" value="Endonuclease/exonuclease/phosphatase"/>
    <property type="match status" value="1"/>
</dbReference>
<dbReference type="PROSITE" id="PS00726">
    <property type="entry name" value="AP_NUCLEASE_F1_1"/>
    <property type="match status" value="1"/>
</dbReference>
<dbReference type="Pfam" id="PF03372">
    <property type="entry name" value="Exo_endo_phos"/>
    <property type="match status" value="1"/>
</dbReference>
<evidence type="ECO:0000313" key="8">
    <source>
        <dbReference type="Proteomes" id="UP001161405"/>
    </source>
</evidence>
<dbReference type="InterPro" id="IPR036691">
    <property type="entry name" value="Endo/exonu/phosph_ase_sf"/>
</dbReference>
<dbReference type="NCBIfam" id="TIGR00633">
    <property type="entry name" value="xth"/>
    <property type="match status" value="1"/>
</dbReference>
<evidence type="ECO:0000256" key="5">
    <source>
        <dbReference type="ARBA" id="ARBA00022842"/>
    </source>
</evidence>
<dbReference type="SUPFAM" id="SSF56219">
    <property type="entry name" value="DNase I-like"/>
    <property type="match status" value="1"/>
</dbReference>
<sequence length="267" mass="30837">MSISVATWNINSVRLRLPMVQDFLSDHQPDVLCLQEIKCQNDQFPTKAFEESGYTYQAVNGQKSYHGVAIVSRIPLEDHHAREFCQMGDARHISGVVDAPSGKTRIHNFYIPAGGDEADPVKNPKFKHKLDFLNELQDWFDHQDFDNGHVIVGDFNIAPHENDVWSHKQLLKVVSHTPIETEFLDALQARRNWVDVVRKHIPHEEKLFSWWSYRSKDWSASNKGRRLDHIWSTPDVAEHSTETIVLRDARGWTEKPSDHVPIISRFG</sequence>
<dbReference type="InterPro" id="IPR005135">
    <property type="entry name" value="Endo/exonuclease/phosphatase"/>
</dbReference>
<dbReference type="InterPro" id="IPR020847">
    <property type="entry name" value="AP_endonuclease_F1_BS"/>
</dbReference>
<dbReference type="InterPro" id="IPR037493">
    <property type="entry name" value="ExoIII-like"/>
</dbReference>
<dbReference type="NCBIfam" id="TIGR00195">
    <property type="entry name" value="exoDNase_III"/>
    <property type="match status" value="1"/>
</dbReference>
<dbReference type="InterPro" id="IPR004808">
    <property type="entry name" value="AP_endonuc_1"/>
</dbReference>
<name>A0ABQ5UR72_9HYPH</name>
<dbReference type="RefSeq" id="WP_284362605.1">
    <property type="nucleotide sequence ID" value="NZ_BSNI01000002.1"/>
</dbReference>
<evidence type="ECO:0000313" key="7">
    <source>
        <dbReference type="EMBL" id="GLQ16835.1"/>
    </source>
</evidence>
<gene>
    <name evidence="7" type="primary">xthA3</name>
    <name evidence="7" type="ORF">GCM10007879_10840</name>
</gene>
<reference evidence="7" key="2">
    <citation type="submission" date="2023-01" db="EMBL/GenBank/DDBJ databases">
        <title>Draft genome sequence of Maritalea porphyrae strain NBRC 107169.</title>
        <authorList>
            <person name="Sun Q."/>
            <person name="Mori K."/>
        </authorList>
    </citation>
    <scope>NUCLEOTIDE SEQUENCE</scope>
    <source>
        <strain evidence="7">NBRC 107169</strain>
    </source>
</reference>
<evidence type="ECO:0000256" key="3">
    <source>
        <dbReference type="ARBA" id="ARBA00022723"/>
    </source>
</evidence>
<dbReference type="PANTHER" id="PTHR43250:SF2">
    <property type="entry name" value="EXODEOXYRIBONUCLEASE III"/>
    <property type="match status" value="1"/>
</dbReference>
<evidence type="ECO:0000256" key="1">
    <source>
        <dbReference type="ARBA" id="ARBA00001946"/>
    </source>
</evidence>
<dbReference type="CDD" id="cd09086">
    <property type="entry name" value="ExoIII-like_AP-endo"/>
    <property type="match status" value="1"/>
</dbReference>
<keyword evidence="5" id="KW-0460">Magnesium</keyword>
<dbReference type="Proteomes" id="UP001161405">
    <property type="component" value="Unassembled WGS sequence"/>
</dbReference>
<comment type="similarity">
    <text evidence="2">Belongs to the DNA repair enzymes AP/ExoA family.</text>
</comment>
<organism evidence="7 8">
    <name type="scientific">Maritalea porphyrae</name>
    <dbReference type="NCBI Taxonomy" id="880732"/>
    <lineage>
        <taxon>Bacteria</taxon>
        <taxon>Pseudomonadati</taxon>
        <taxon>Pseudomonadota</taxon>
        <taxon>Alphaproteobacteria</taxon>
        <taxon>Hyphomicrobiales</taxon>
        <taxon>Devosiaceae</taxon>
        <taxon>Maritalea</taxon>
    </lineage>
</organism>
<accession>A0ABQ5UR72</accession>
<keyword evidence="4" id="KW-0378">Hydrolase</keyword>
<keyword evidence="3" id="KW-0479">Metal-binding</keyword>
<keyword evidence="8" id="KW-1185">Reference proteome</keyword>
<dbReference type="EMBL" id="BSNI01000002">
    <property type="protein sequence ID" value="GLQ16835.1"/>
    <property type="molecule type" value="Genomic_DNA"/>
</dbReference>
<dbReference type="PANTHER" id="PTHR43250">
    <property type="entry name" value="EXODEOXYRIBONUCLEASE III"/>
    <property type="match status" value="1"/>
</dbReference>
<evidence type="ECO:0000256" key="4">
    <source>
        <dbReference type="ARBA" id="ARBA00022801"/>
    </source>
</evidence>
<feature type="domain" description="Endonuclease/exonuclease/phosphatase" evidence="6">
    <location>
        <begin position="6"/>
        <end position="259"/>
    </location>
</feature>
<comment type="caution">
    <text evidence="7">The sequence shown here is derived from an EMBL/GenBank/DDBJ whole genome shotgun (WGS) entry which is preliminary data.</text>
</comment>
<proteinExistence type="inferred from homology"/>
<evidence type="ECO:0000259" key="6">
    <source>
        <dbReference type="Pfam" id="PF03372"/>
    </source>
</evidence>
<evidence type="ECO:0000256" key="2">
    <source>
        <dbReference type="ARBA" id="ARBA00007092"/>
    </source>
</evidence>
<reference evidence="7" key="1">
    <citation type="journal article" date="2014" name="Int. J. Syst. Evol. Microbiol.">
        <title>Complete genome of a new Firmicutes species belonging to the dominant human colonic microbiota ('Ruminococcus bicirculans') reveals two chromosomes and a selective capacity to utilize plant glucans.</title>
        <authorList>
            <consortium name="NISC Comparative Sequencing Program"/>
            <person name="Wegmann U."/>
            <person name="Louis P."/>
            <person name="Goesmann A."/>
            <person name="Henrissat B."/>
            <person name="Duncan S.H."/>
            <person name="Flint H.J."/>
        </authorList>
    </citation>
    <scope>NUCLEOTIDE SEQUENCE</scope>
    <source>
        <strain evidence="7">NBRC 107169</strain>
    </source>
</reference>
<comment type="cofactor">
    <cofactor evidence="1">
        <name>Mg(2+)</name>
        <dbReference type="ChEBI" id="CHEBI:18420"/>
    </cofactor>
</comment>